<evidence type="ECO:0000313" key="1">
    <source>
        <dbReference type="EMBL" id="ESA12008.1"/>
    </source>
</evidence>
<gene>
    <name evidence="1" type="ORF">GLOINDRAFT_27624</name>
</gene>
<organism evidence="1">
    <name type="scientific">Rhizophagus irregularis (strain DAOM 181602 / DAOM 197198 / MUCL 43194)</name>
    <name type="common">Arbuscular mycorrhizal fungus</name>
    <name type="synonym">Glomus intraradices</name>
    <dbReference type="NCBI Taxonomy" id="747089"/>
    <lineage>
        <taxon>Eukaryota</taxon>
        <taxon>Fungi</taxon>
        <taxon>Fungi incertae sedis</taxon>
        <taxon>Mucoromycota</taxon>
        <taxon>Glomeromycotina</taxon>
        <taxon>Glomeromycetes</taxon>
        <taxon>Glomerales</taxon>
        <taxon>Glomeraceae</taxon>
        <taxon>Rhizophagus</taxon>
    </lineage>
</organism>
<dbReference type="EMBL" id="KI285371">
    <property type="protein sequence ID" value="ESA12008.1"/>
    <property type="molecule type" value="Genomic_DNA"/>
</dbReference>
<sequence length="61" mass="7123">MIGVVRGYLWFPRSSQSIFYRLGAPAQYKQPGRDQSKEVNLIGLQKVQRVKIRELFDNLLN</sequence>
<protein>
    <submittedName>
        <fullName evidence="1">Uncharacterized protein</fullName>
    </submittedName>
</protein>
<proteinExistence type="predicted"/>
<name>U9U0A7_RHIID</name>
<reference evidence="1" key="1">
    <citation type="submission" date="2013-07" db="EMBL/GenBank/DDBJ databases">
        <title>The genome of an arbuscular mycorrhizal fungus provides insights into the evolution of the oldest plant symbiosis.</title>
        <authorList>
            <consortium name="DOE Joint Genome Institute"/>
            <person name="Tisserant E."/>
            <person name="Malbreil M."/>
            <person name="Kuo A."/>
            <person name="Kohler A."/>
            <person name="Symeonidi A."/>
            <person name="Balestrini R."/>
            <person name="Charron P."/>
            <person name="Duensing N."/>
            <person name="Frei-dit-Frey N."/>
            <person name="Gianinazzi-Pearson V."/>
            <person name="Gilbert B."/>
            <person name="Handa Y."/>
            <person name="Hijri M."/>
            <person name="Kaul R."/>
            <person name="Kawaguchi M."/>
            <person name="Krajinski F."/>
            <person name="Lammers P."/>
            <person name="Lapierre D."/>
            <person name="Masclaux F.G."/>
            <person name="Murat C."/>
            <person name="Morin E."/>
            <person name="Ndikumana S."/>
            <person name="Pagni M."/>
            <person name="Petitpierre D."/>
            <person name="Requena N."/>
            <person name="Rosikiewicz P."/>
            <person name="Riley R."/>
            <person name="Saito K."/>
            <person name="San Clemente H."/>
            <person name="Shapiro H."/>
            <person name="van Tuinen D."/>
            <person name="Becard G."/>
            <person name="Bonfante P."/>
            <person name="Paszkowski U."/>
            <person name="Shachar-Hill Y."/>
            <person name="Young J.P."/>
            <person name="Sanders I.R."/>
            <person name="Henrissat B."/>
            <person name="Rensing S.A."/>
            <person name="Grigoriev I.V."/>
            <person name="Corradi N."/>
            <person name="Roux C."/>
            <person name="Martin F."/>
        </authorList>
    </citation>
    <scope>NUCLEOTIDE SEQUENCE</scope>
    <source>
        <strain evidence="1">DAOM 197198</strain>
    </source>
</reference>
<accession>U9U0A7</accession>
<dbReference type="HOGENOM" id="CLU_2923806_0_0_1"/>
<dbReference type="AlphaFoldDB" id="U9U0A7"/>